<evidence type="ECO:0000313" key="17">
    <source>
        <dbReference type="Ensembl" id="ENSCINP00000014529.3"/>
    </source>
</evidence>
<evidence type="ECO:0000256" key="12">
    <source>
        <dbReference type="ARBA" id="ARBA00047899"/>
    </source>
</evidence>
<dbReference type="InParanoid" id="F6WVT9"/>
<evidence type="ECO:0000256" key="6">
    <source>
        <dbReference type="ARBA" id="ARBA00022490"/>
    </source>
</evidence>
<evidence type="ECO:0000256" key="3">
    <source>
        <dbReference type="ARBA" id="ARBA00012513"/>
    </source>
</evidence>
<dbReference type="STRING" id="7719.ENSCINP00000014529"/>
<keyword evidence="10" id="KW-0418">Kinase</keyword>
<proteinExistence type="inferred from homology"/>
<dbReference type="GO" id="GO:0048638">
    <property type="term" value="P:regulation of developmental growth"/>
    <property type="evidence" value="ECO:0007669"/>
    <property type="project" value="UniProtKB-ARBA"/>
</dbReference>
<dbReference type="Pfam" id="PF00069">
    <property type="entry name" value="Pkinase"/>
    <property type="match status" value="1"/>
</dbReference>
<dbReference type="Pfam" id="PF14593">
    <property type="entry name" value="PH_3"/>
    <property type="match status" value="1"/>
</dbReference>
<dbReference type="SMART" id="SM00220">
    <property type="entry name" value="S_TKc"/>
    <property type="match status" value="1"/>
</dbReference>
<dbReference type="FunFam" id="2.30.29.30:FF:000324">
    <property type="entry name" value="Phosphoinositide-dependent kinase 1, isoform F"/>
    <property type="match status" value="1"/>
</dbReference>
<dbReference type="SUPFAM" id="SSF56112">
    <property type="entry name" value="Protein kinase-like (PK-like)"/>
    <property type="match status" value="1"/>
</dbReference>
<accession>F6WVT9</accession>
<comment type="subcellular location">
    <subcellularLocation>
        <location evidence="1">Cytoplasm</location>
    </subcellularLocation>
</comment>
<reference evidence="17" key="2">
    <citation type="journal article" date="2008" name="Genome Biol.">
        <title>Improved genome assembly and evidence-based global gene model set for the chordate Ciona intestinalis: new insight into intron and operon populations.</title>
        <authorList>
            <person name="Satou Y."/>
            <person name="Mineta K."/>
            <person name="Ogasawara M."/>
            <person name="Sasakura Y."/>
            <person name="Shoguchi E."/>
            <person name="Ueno K."/>
            <person name="Yamada L."/>
            <person name="Matsumoto J."/>
            <person name="Wasserscheid J."/>
            <person name="Dewar K."/>
            <person name="Wiley G.B."/>
            <person name="Macmil S.L."/>
            <person name="Roe B.A."/>
            <person name="Zeller R.W."/>
            <person name="Hastings K.E."/>
            <person name="Lemaire P."/>
            <person name="Lindquist E."/>
            <person name="Endo T."/>
            <person name="Hotta K."/>
            <person name="Inaba K."/>
        </authorList>
    </citation>
    <scope>NUCLEOTIDE SEQUENCE [LARGE SCALE GENOMIC DNA]</scope>
    <source>
        <strain evidence="17">wild type</strain>
    </source>
</reference>
<protein>
    <recommendedName>
        <fullName evidence="4">3-phosphoinositide-dependent protein kinase 1</fullName>
        <ecNumber evidence="3">2.7.11.1</ecNumber>
    </recommendedName>
</protein>
<feature type="compositionally biased region" description="Polar residues" evidence="15">
    <location>
        <begin position="1"/>
        <end position="19"/>
    </location>
</feature>
<dbReference type="InterPro" id="IPR011993">
    <property type="entry name" value="PH-like_dom_sf"/>
</dbReference>
<organism evidence="17 18">
    <name type="scientific">Ciona intestinalis</name>
    <name type="common">Transparent sea squirt</name>
    <name type="synonym">Ascidia intestinalis</name>
    <dbReference type="NCBI Taxonomy" id="7719"/>
    <lineage>
        <taxon>Eukaryota</taxon>
        <taxon>Metazoa</taxon>
        <taxon>Chordata</taxon>
        <taxon>Tunicata</taxon>
        <taxon>Ascidiacea</taxon>
        <taxon>Phlebobranchia</taxon>
        <taxon>Cionidae</taxon>
        <taxon>Ciona</taxon>
    </lineage>
</organism>
<keyword evidence="8" id="KW-0808">Transferase</keyword>
<dbReference type="GO" id="GO:0035556">
    <property type="term" value="P:intracellular signal transduction"/>
    <property type="evidence" value="ECO:0000318"/>
    <property type="project" value="GO_Central"/>
</dbReference>
<dbReference type="GeneTree" id="ENSGT00940000155267"/>
<dbReference type="SUPFAM" id="SSF50729">
    <property type="entry name" value="PH domain-like"/>
    <property type="match status" value="1"/>
</dbReference>
<evidence type="ECO:0000256" key="13">
    <source>
        <dbReference type="ARBA" id="ARBA00048679"/>
    </source>
</evidence>
<dbReference type="PANTHER" id="PTHR24356">
    <property type="entry name" value="SERINE/THREONINE-PROTEIN KINASE"/>
    <property type="match status" value="1"/>
</dbReference>
<evidence type="ECO:0000259" key="16">
    <source>
        <dbReference type="PROSITE" id="PS50011"/>
    </source>
</evidence>
<feature type="region of interest" description="Disordered" evidence="15">
    <location>
        <begin position="1"/>
        <end position="23"/>
    </location>
</feature>
<keyword evidence="7" id="KW-0723">Serine/threonine-protein kinase</keyword>
<name>F6WVT9_CIOIN</name>
<keyword evidence="11 14" id="KW-0067">ATP-binding</keyword>
<evidence type="ECO:0000256" key="1">
    <source>
        <dbReference type="ARBA" id="ARBA00004496"/>
    </source>
</evidence>
<dbReference type="OMA" id="QYRVPDN"/>
<dbReference type="Proteomes" id="UP000008144">
    <property type="component" value="Chromosome 7"/>
</dbReference>
<keyword evidence="5" id="KW-0217">Developmental protein</keyword>
<dbReference type="Gene3D" id="3.30.200.20">
    <property type="entry name" value="Phosphorylase Kinase, domain 1"/>
    <property type="match status" value="1"/>
</dbReference>
<dbReference type="EMBL" id="EAAA01002421">
    <property type="status" value="NOT_ANNOTATED_CDS"/>
    <property type="molecule type" value="Genomic_DNA"/>
</dbReference>
<dbReference type="InterPro" id="IPR050236">
    <property type="entry name" value="Ser_Thr_kinase_AGC"/>
</dbReference>
<reference evidence="18" key="1">
    <citation type="journal article" date="2002" name="Science">
        <title>The draft genome of Ciona intestinalis: insights into chordate and vertebrate origins.</title>
        <authorList>
            <person name="Dehal P."/>
            <person name="Satou Y."/>
            <person name="Campbell R.K."/>
            <person name="Chapman J."/>
            <person name="Degnan B."/>
            <person name="De Tomaso A."/>
            <person name="Davidson B."/>
            <person name="Di Gregorio A."/>
            <person name="Gelpke M."/>
            <person name="Goodstein D.M."/>
            <person name="Harafuji N."/>
            <person name="Hastings K.E."/>
            <person name="Ho I."/>
            <person name="Hotta K."/>
            <person name="Huang W."/>
            <person name="Kawashima T."/>
            <person name="Lemaire P."/>
            <person name="Martinez D."/>
            <person name="Meinertzhagen I.A."/>
            <person name="Necula S."/>
            <person name="Nonaka M."/>
            <person name="Putnam N."/>
            <person name="Rash S."/>
            <person name="Saiga H."/>
            <person name="Satake M."/>
            <person name="Terry A."/>
            <person name="Yamada L."/>
            <person name="Wang H.G."/>
            <person name="Awazu S."/>
            <person name="Azumi K."/>
            <person name="Boore J."/>
            <person name="Branno M."/>
            <person name="Chin-Bow S."/>
            <person name="DeSantis R."/>
            <person name="Doyle S."/>
            <person name="Francino P."/>
            <person name="Keys D.N."/>
            <person name="Haga S."/>
            <person name="Hayashi H."/>
            <person name="Hino K."/>
            <person name="Imai K.S."/>
            <person name="Inaba K."/>
            <person name="Kano S."/>
            <person name="Kobayashi K."/>
            <person name="Kobayashi M."/>
            <person name="Lee B.I."/>
            <person name="Makabe K.W."/>
            <person name="Manohar C."/>
            <person name="Matassi G."/>
            <person name="Medina M."/>
            <person name="Mochizuki Y."/>
            <person name="Mount S."/>
            <person name="Morishita T."/>
            <person name="Miura S."/>
            <person name="Nakayama A."/>
            <person name="Nishizaka S."/>
            <person name="Nomoto H."/>
            <person name="Ohta F."/>
            <person name="Oishi K."/>
            <person name="Rigoutsos I."/>
            <person name="Sano M."/>
            <person name="Sasaki A."/>
            <person name="Sasakura Y."/>
            <person name="Shoguchi E."/>
            <person name="Shin-i T."/>
            <person name="Spagnuolo A."/>
            <person name="Stainier D."/>
            <person name="Suzuki M.M."/>
            <person name="Tassy O."/>
            <person name="Takatori N."/>
            <person name="Tokuoka M."/>
            <person name="Yagi K."/>
            <person name="Yoshizaki F."/>
            <person name="Wada S."/>
            <person name="Zhang C."/>
            <person name="Hyatt P.D."/>
            <person name="Larimer F."/>
            <person name="Detter C."/>
            <person name="Doggett N."/>
            <person name="Glavina T."/>
            <person name="Hawkins T."/>
            <person name="Richardson P."/>
            <person name="Lucas S."/>
            <person name="Kohara Y."/>
            <person name="Levine M."/>
            <person name="Satoh N."/>
            <person name="Rokhsar D.S."/>
        </authorList>
    </citation>
    <scope>NUCLEOTIDE SEQUENCE [LARGE SCALE GENOMIC DNA]</scope>
</reference>
<keyword evidence="9 14" id="KW-0547">Nucleotide-binding</keyword>
<evidence type="ECO:0000256" key="10">
    <source>
        <dbReference type="ARBA" id="ARBA00022777"/>
    </source>
</evidence>
<dbReference type="GO" id="GO:0004674">
    <property type="term" value="F:protein serine/threonine kinase activity"/>
    <property type="evidence" value="ECO:0000318"/>
    <property type="project" value="GO_Central"/>
</dbReference>
<dbReference type="CDD" id="cd01262">
    <property type="entry name" value="PH_PDK1"/>
    <property type="match status" value="1"/>
</dbReference>
<dbReference type="InterPro" id="IPR000719">
    <property type="entry name" value="Prot_kinase_dom"/>
</dbReference>
<dbReference type="FunFam" id="3.30.200.20:FF:000191">
    <property type="entry name" value="3-phosphoinositide-dependent protein kinase 2-like"/>
    <property type="match status" value="1"/>
</dbReference>
<dbReference type="InterPro" id="IPR033931">
    <property type="entry name" value="PDK1-typ_PH"/>
</dbReference>
<keyword evidence="18" id="KW-1185">Reference proteome</keyword>
<feature type="domain" description="Protein kinase" evidence="16">
    <location>
        <begin position="29"/>
        <end position="289"/>
    </location>
</feature>
<dbReference type="GO" id="GO:0005524">
    <property type="term" value="F:ATP binding"/>
    <property type="evidence" value="ECO:0007669"/>
    <property type="project" value="UniProtKB-UniRule"/>
</dbReference>
<evidence type="ECO:0000256" key="8">
    <source>
        <dbReference type="ARBA" id="ARBA00022679"/>
    </source>
</evidence>
<dbReference type="FunCoup" id="F6WVT9">
    <property type="interactions" value="247"/>
</dbReference>
<evidence type="ECO:0000256" key="5">
    <source>
        <dbReference type="ARBA" id="ARBA00022473"/>
    </source>
</evidence>
<comment type="catalytic activity">
    <reaction evidence="12">
        <text>L-threonyl-[protein] + ATP = O-phospho-L-threonyl-[protein] + ADP + H(+)</text>
        <dbReference type="Rhea" id="RHEA:46608"/>
        <dbReference type="Rhea" id="RHEA-COMP:11060"/>
        <dbReference type="Rhea" id="RHEA-COMP:11605"/>
        <dbReference type="ChEBI" id="CHEBI:15378"/>
        <dbReference type="ChEBI" id="CHEBI:30013"/>
        <dbReference type="ChEBI" id="CHEBI:30616"/>
        <dbReference type="ChEBI" id="CHEBI:61977"/>
        <dbReference type="ChEBI" id="CHEBI:456216"/>
        <dbReference type="EC" id="2.7.11.1"/>
    </reaction>
</comment>
<feature type="binding site" evidence="14">
    <location>
        <position position="58"/>
    </location>
    <ligand>
        <name>ATP</name>
        <dbReference type="ChEBI" id="CHEBI:30616"/>
    </ligand>
</feature>
<dbReference type="HOGENOM" id="CLU_000288_63_9_1"/>
<comment type="catalytic activity">
    <reaction evidence="13">
        <text>L-seryl-[protein] + ATP = O-phospho-L-seryl-[protein] + ADP + H(+)</text>
        <dbReference type="Rhea" id="RHEA:17989"/>
        <dbReference type="Rhea" id="RHEA-COMP:9863"/>
        <dbReference type="Rhea" id="RHEA-COMP:11604"/>
        <dbReference type="ChEBI" id="CHEBI:15378"/>
        <dbReference type="ChEBI" id="CHEBI:29999"/>
        <dbReference type="ChEBI" id="CHEBI:30616"/>
        <dbReference type="ChEBI" id="CHEBI:83421"/>
        <dbReference type="ChEBI" id="CHEBI:456216"/>
        <dbReference type="EC" id="2.7.11.1"/>
    </reaction>
</comment>
<reference evidence="17" key="4">
    <citation type="submission" date="2025-09" db="UniProtKB">
        <authorList>
            <consortium name="Ensembl"/>
        </authorList>
    </citation>
    <scope>IDENTIFICATION</scope>
</reference>
<dbReference type="Gene3D" id="2.30.29.30">
    <property type="entry name" value="Pleckstrin-homology domain (PH domain)/Phosphotyrosine-binding domain (PTB)"/>
    <property type="match status" value="1"/>
</dbReference>
<dbReference type="InterPro" id="IPR011009">
    <property type="entry name" value="Kinase-like_dom_sf"/>
</dbReference>
<dbReference type="InterPro" id="IPR008271">
    <property type="entry name" value="Ser/Thr_kinase_AS"/>
</dbReference>
<evidence type="ECO:0000256" key="11">
    <source>
        <dbReference type="ARBA" id="ARBA00022840"/>
    </source>
</evidence>
<evidence type="ECO:0000256" key="4">
    <source>
        <dbReference type="ARBA" id="ARBA00018538"/>
    </source>
</evidence>
<dbReference type="PROSITE" id="PS00108">
    <property type="entry name" value="PROTEIN_KINASE_ST"/>
    <property type="match status" value="1"/>
</dbReference>
<evidence type="ECO:0000313" key="18">
    <source>
        <dbReference type="Proteomes" id="UP000008144"/>
    </source>
</evidence>
<evidence type="ECO:0000256" key="14">
    <source>
        <dbReference type="PROSITE-ProRule" id="PRU10141"/>
    </source>
</evidence>
<dbReference type="GO" id="GO:0005737">
    <property type="term" value="C:cytoplasm"/>
    <property type="evidence" value="ECO:0007669"/>
    <property type="project" value="UniProtKB-SubCell"/>
</dbReference>
<evidence type="ECO:0000256" key="9">
    <source>
        <dbReference type="ARBA" id="ARBA00022741"/>
    </source>
</evidence>
<dbReference type="InterPro" id="IPR017441">
    <property type="entry name" value="Protein_kinase_ATP_BS"/>
</dbReference>
<dbReference type="GO" id="GO:0008286">
    <property type="term" value="P:insulin receptor signaling pathway"/>
    <property type="evidence" value="ECO:0000318"/>
    <property type="project" value="GO_Central"/>
</dbReference>
<dbReference type="PANTHER" id="PTHR24356:SF163">
    <property type="entry name" value="3-PHOSPHOINOSITIDE-DEPENDENT PROTEIN KINASE 1-RELATED"/>
    <property type="match status" value="1"/>
</dbReference>
<dbReference type="PROSITE" id="PS50011">
    <property type="entry name" value="PROTEIN_KINASE_DOM"/>
    <property type="match status" value="1"/>
</dbReference>
<evidence type="ECO:0000256" key="15">
    <source>
        <dbReference type="SAM" id="MobiDB-lite"/>
    </source>
</evidence>
<dbReference type="Gene3D" id="1.10.510.10">
    <property type="entry name" value="Transferase(Phosphotransferase) domain 1"/>
    <property type="match status" value="1"/>
</dbReference>
<dbReference type="AlphaFoldDB" id="F6WVT9"/>
<sequence>MSENGVTTQESAQTETVQTPRVKKKRGDFRFGPTLGEGSYSTVILAREIASGREFAMKVLEKRHIMREKKVPQVEREKQVLSRLDHPFFVRLYFTFQDSERLYFGLSVARKGELLSKIKQLGKFDMECARFYTAQIVSALQHLHSLNIIHRDLKPENILFNDKMQIQITDFGTAKQLSDSGDEPRSSSFVGTAQYVSPELLKDKKACKSSDLWALGCIVYQMLTGEFPFKAPNEYLIFQQIVNCKYEFPENFDRDAKNLISSLLQLNPMERLGSASCGGYERLMEHPFFSGIDWENLANQPAPKTMLALAGDSSDEDTVEDLADGFDQAFINDFKNQVVEESKVKGHSKVFTVTSNLFNSHQDSSQLATSDPTDISGYGLPAVMGKEDRERWLRKQQSSEWDYFAKGNLILKQGQLEKKRGFSVKLREFLLTEGPKLIYIDPNSKEVKGEIPWSSELRTEPKSFRIFLVHTPNRTYHLIDKSNNALMWCKKIEEIKKHYFKDGNH</sequence>
<dbReference type="PROSITE" id="PS00107">
    <property type="entry name" value="PROTEIN_KINASE_ATP"/>
    <property type="match status" value="1"/>
</dbReference>
<reference evidence="17" key="3">
    <citation type="submission" date="2025-08" db="UniProtKB">
        <authorList>
            <consortium name="Ensembl"/>
        </authorList>
    </citation>
    <scope>IDENTIFICATION</scope>
</reference>
<dbReference type="InterPro" id="IPR039046">
    <property type="entry name" value="PDPK1"/>
</dbReference>
<dbReference type="FunFam" id="1.10.510.10:FF:000163">
    <property type="entry name" value="3-phosphoinositide-dependent protein kinase 1"/>
    <property type="match status" value="1"/>
</dbReference>
<dbReference type="EC" id="2.7.11.1" evidence="3"/>
<dbReference type="CDD" id="cd05581">
    <property type="entry name" value="STKc_PDK1"/>
    <property type="match status" value="1"/>
</dbReference>
<keyword evidence="6" id="KW-0963">Cytoplasm</keyword>
<comment type="similarity">
    <text evidence="2">Belongs to the protein kinase superfamily. AGC Ser/Thr protein kinase family. PDPK1 subfamily.</text>
</comment>
<dbReference type="Ensembl" id="ENSCINT00000014529.3">
    <property type="protein sequence ID" value="ENSCINP00000014529.3"/>
    <property type="gene ID" value="ENSCING00000007074.3"/>
</dbReference>
<evidence type="ECO:0000256" key="2">
    <source>
        <dbReference type="ARBA" id="ARBA00010006"/>
    </source>
</evidence>
<evidence type="ECO:0000256" key="7">
    <source>
        <dbReference type="ARBA" id="ARBA00022527"/>
    </source>
</evidence>